<keyword evidence="12" id="KW-1185">Reference proteome</keyword>
<dbReference type="InterPro" id="IPR045213">
    <property type="entry name" value="Malic_NAD-bd_bact_type"/>
</dbReference>
<dbReference type="FunFam" id="3.40.50.10380:FF:000003">
    <property type="entry name" value="NADP-dependent malic enzyme"/>
    <property type="match status" value="1"/>
</dbReference>
<dbReference type="InterPro" id="IPR001891">
    <property type="entry name" value="Malic_OxRdtase"/>
</dbReference>
<feature type="domain" description="Malic enzyme NAD-binding" evidence="9">
    <location>
        <begin position="160"/>
        <end position="389"/>
    </location>
</feature>
<dbReference type="InterPro" id="IPR046346">
    <property type="entry name" value="Aminoacid_DH-like_N_sf"/>
</dbReference>
<keyword evidence="8" id="KW-0175">Coiled coil</keyword>
<dbReference type="EMBL" id="LRPC01000012">
    <property type="protein sequence ID" value="KYG75613.1"/>
    <property type="molecule type" value="Genomic_DNA"/>
</dbReference>
<dbReference type="Pfam" id="PF00390">
    <property type="entry name" value="malic"/>
    <property type="match status" value="1"/>
</dbReference>
<evidence type="ECO:0000256" key="1">
    <source>
        <dbReference type="ARBA" id="ARBA00001936"/>
    </source>
</evidence>
<evidence type="ECO:0000256" key="6">
    <source>
        <dbReference type="PIRSR" id="PIRSR000106-2"/>
    </source>
</evidence>
<dbReference type="SUPFAM" id="SSF53223">
    <property type="entry name" value="Aminoacid dehydrogenase-like, N-terminal domain"/>
    <property type="match status" value="1"/>
</dbReference>
<evidence type="ECO:0000313" key="12">
    <source>
        <dbReference type="Proteomes" id="UP000075606"/>
    </source>
</evidence>
<comment type="cofactor">
    <cofactor evidence="7">
        <name>Mg(2+)</name>
        <dbReference type="ChEBI" id="CHEBI:18420"/>
    </cofactor>
    <cofactor evidence="7">
        <name>Mn(2+)</name>
        <dbReference type="ChEBI" id="CHEBI:29035"/>
    </cofactor>
    <text evidence="7">Divalent metal cations. Prefers magnesium or manganese.</text>
</comment>
<dbReference type="PANTHER" id="PTHR43237:SF4">
    <property type="entry name" value="NADP-DEPENDENT MALIC ENZYME"/>
    <property type="match status" value="1"/>
</dbReference>
<dbReference type="PIRSF" id="PIRSF000106">
    <property type="entry name" value="ME"/>
    <property type="match status" value="1"/>
</dbReference>
<dbReference type="OrthoDB" id="9805787at2"/>
<comment type="caution">
    <text evidence="11">The sequence shown here is derived from an EMBL/GenBank/DDBJ whole genome shotgun (WGS) entry which is preliminary data.</text>
</comment>
<dbReference type="SMART" id="SM01274">
    <property type="entry name" value="malic"/>
    <property type="match status" value="1"/>
</dbReference>
<feature type="binding site" evidence="7">
    <location>
        <position position="134"/>
    </location>
    <ligand>
        <name>a divalent metal cation</name>
        <dbReference type="ChEBI" id="CHEBI:60240"/>
    </ligand>
</feature>
<evidence type="ECO:0000256" key="8">
    <source>
        <dbReference type="SAM" id="Coils"/>
    </source>
</evidence>
<dbReference type="PANTHER" id="PTHR43237">
    <property type="entry name" value="NADP-DEPENDENT MALIC ENZYME"/>
    <property type="match status" value="1"/>
</dbReference>
<feature type="coiled-coil region" evidence="8">
    <location>
        <begin position="380"/>
        <end position="407"/>
    </location>
</feature>
<proteinExistence type="inferred from homology"/>
<evidence type="ECO:0000256" key="2">
    <source>
        <dbReference type="ARBA" id="ARBA00008785"/>
    </source>
</evidence>
<dbReference type="InterPro" id="IPR012302">
    <property type="entry name" value="Malic_NAD-bd"/>
</dbReference>
<dbReference type="SMART" id="SM00919">
    <property type="entry name" value="Malic_M"/>
    <property type="match status" value="1"/>
</dbReference>
<evidence type="ECO:0000256" key="5">
    <source>
        <dbReference type="PIRSR" id="PIRSR000106-1"/>
    </source>
</evidence>
<name>A0A150XA76_9BACT</name>
<evidence type="ECO:0000313" key="11">
    <source>
        <dbReference type="EMBL" id="KYG75613.1"/>
    </source>
</evidence>
<dbReference type="Pfam" id="PF03949">
    <property type="entry name" value="Malic_M"/>
    <property type="match status" value="1"/>
</dbReference>
<dbReference type="CDD" id="cd05311">
    <property type="entry name" value="NAD_bind_2_malic_enz"/>
    <property type="match status" value="1"/>
</dbReference>
<feature type="binding site" evidence="7">
    <location>
        <position position="159"/>
    </location>
    <ligand>
        <name>a divalent metal cation</name>
        <dbReference type="ChEBI" id="CHEBI:60240"/>
    </ligand>
</feature>
<evidence type="ECO:0000259" key="10">
    <source>
        <dbReference type="SMART" id="SM01274"/>
    </source>
</evidence>
<keyword evidence="3 7" id="KW-0479">Metal-binding</keyword>
<dbReference type="InterPro" id="IPR037062">
    <property type="entry name" value="Malic_N_dom_sf"/>
</dbReference>
<dbReference type="InterPro" id="IPR012301">
    <property type="entry name" value="Malic_N_dom"/>
</dbReference>
<evidence type="ECO:0000256" key="4">
    <source>
        <dbReference type="ARBA" id="ARBA00023002"/>
    </source>
</evidence>
<feature type="binding site" evidence="6">
    <location>
        <position position="293"/>
    </location>
    <ligand>
        <name>(S)-malate</name>
        <dbReference type="ChEBI" id="CHEBI:15589"/>
    </ligand>
</feature>
<dbReference type="PROSITE" id="PS00331">
    <property type="entry name" value="MALIC_ENZYMES"/>
    <property type="match status" value="1"/>
</dbReference>
<dbReference type="Gene3D" id="3.40.50.10380">
    <property type="entry name" value="Malic enzyme, N-terminal domain"/>
    <property type="match status" value="1"/>
</dbReference>
<reference evidence="11 12" key="1">
    <citation type="submission" date="2016-01" db="EMBL/GenBank/DDBJ databases">
        <title>Genome sequencing of Roseivirga spongicola UST030701-084.</title>
        <authorList>
            <person name="Selvaratnam C."/>
            <person name="Thevarajoo S."/>
            <person name="Goh K.M."/>
            <person name="Ee R."/>
            <person name="Chan K.-G."/>
            <person name="Chong C.S."/>
        </authorList>
    </citation>
    <scope>NUCLEOTIDE SEQUENCE [LARGE SCALE GENOMIC DNA]</scope>
    <source>
        <strain evidence="11 12">UST030701-084</strain>
    </source>
</reference>
<gene>
    <name evidence="11" type="ORF">AWW68_07185</name>
</gene>
<dbReference type="STRING" id="333140.AWW68_07185"/>
<comment type="cofactor">
    <cofactor evidence="1">
        <name>Mn(2+)</name>
        <dbReference type="ChEBI" id="CHEBI:29035"/>
    </cofactor>
</comment>
<dbReference type="RefSeq" id="WP_068219184.1">
    <property type="nucleotide sequence ID" value="NZ_LRPC01000012.1"/>
</dbReference>
<feature type="binding site" evidence="7">
    <location>
        <position position="135"/>
    </location>
    <ligand>
        <name>a divalent metal cation</name>
        <dbReference type="ChEBI" id="CHEBI:60240"/>
    </ligand>
</feature>
<evidence type="ECO:0000256" key="3">
    <source>
        <dbReference type="ARBA" id="ARBA00022723"/>
    </source>
</evidence>
<evidence type="ECO:0000259" key="9">
    <source>
        <dbReference type="SMART" id="SM00919"/>
    </source>
</evidence>
<dbReference type="InterPro" id="IPR015884">
    <property type="entry name" value="Malic_enzyme_CS"/>
</dbReference>
<dbReference type="Proteomes" id="UP000075606">
    <property type="component" value="Unassembled WGS sequence"/>
</dbReference>
<organism evidence="11 12">
    <name type="scientific">Roseivirga spongicola</name>
    <dbReference type="NCBI Taxonomy" id="333140"/>
    <lineage>
        <taxon>Bacteria</taxon>
        <taxon>Pseudomonadati</taxon>
        <taxon>Bacteroidota</taxon>
        <taxon>Cytophagia</taxon>
        <taxon>Cytophagales</taxon>
        <taxon>Roseivirgaceae</taxon>
        <taxon>Roseivirga</taxon>
    </lineage>
</organism>
<feature type="active site" description="Proton acceptor" evidence="5">
    <location>
        <position position="92"/>
    </location>
</feature>
<dbReference type="GO" id="GO:0004470">
    <property type="term" value="F:malic enzyme activity"/>
    <property type="evidence" value="ECO:0007669"/>
    <property type="project" value="InterPro"/>
</dbReference>
<feature type="binding site" evidence="6">
    <location>
        <position position="323"/>
    </location>
    <ligand>
        <name>(S)-malate</name>
        <dbReference type="ChEBI" id="CHEBI:15589"/>
    </ligand>
</feature>
<dbReference type="AlphaFoldDB" id="A0A150XA76"/>
<dbReference type="InterPro" id="IPR036291">
    <property type="entry name" value="NAD(P)-bd_dom_sf"/>
</dbReference>
<dbReference type="SUPFAM" id="SSF51735">
    <property type="entry name" value="NAD(P)-binding Rossmann-fold domains"/>
    <property type="match status" value="1"/>
</dbReference>
<dbReference type="GO" id="GO:0051287">
    <property type="term" value="F:NAD binding"/>
    <property type="evidence" value="ECO:0007669"/>
    <property type="project" value="InterPro"/>
</dbReference>
<evidence type="ECO:0000256" key="7">
    <source>
        <dbReference type="PIRSR" id="PIRSR000106-3"/>
    </source>
</evidence>
<dbReference type="InterPro" id="IPR051674">
    <property type="entry name" value="Malate_Decarboxylase"/>
</dbReference>
<dbReference type="GO" id="GO:0046872">
    <property type="term" value="F:metal ion binding"/>
    <property type="evidence" value="ECO:0007669"/>
    <property type="project" value="UniProtKB-KW"/>
</dbReference>
<accession>A0A150XA76</accession>
<sequence>MEEVYKKSVELHEEMQGKIEMVNKIPVDSKEKLSLVYSPGVAQPCLEIEKNPERAYDLTIKGNTIAVVTNGTAVLGLGDIGPLASLPVMEGKAMLFKKFAGINAVPICIDSKNTRHIIETIRRIAPSFGGINLEDIAAPESFEIEEALQDIGIPVFHDDQHGTAIVTLAAMINACKVTGKKLTDLKVVINGAGAAGIAIAKLLRCFHIDSPLCQSVKTLIVCDSKGAIHRFRNDLNKAKTELLKYSNFDDVEGDIHEVIKGADVFIGVSKGNILNKEDIKNMAENPIIFAMANPTPEIMPADALEAGAAIVGTGRSDFFNQINNVLAFPGIFKGALKARASTISTEMKLAAAYAIANSLENPTADEVIPSALDTSLAEVVAQAVEKAAHSERELEKQIAEAEAEMND</sequence>
<dbReference type="GO" id="GO:0016616">
    <property type="term" value="F:oxidoreductase activity, acting on the CH-OH group of donors, NAD or NADP as acceptor"/>
    <property type="evidence" value="ECO:0007669"/>
    <property type="project" value="InterPro"/>
</dbReference>
<feature type="domain" description="Malic enzyme N-terminal" evidence="10">
    <location>
        <begin position="16"/>
        <end position="149"/>
    </location>
</feature>
<feature type="active site" description="Proton donor" evidence="5">
    <location>
        <position position="37"/>
    </location>
</feature>
<protein>
    <submittedName>
        <fullName evidence="11">Malate dehydrogenase</fullName>
    </submittedName>
</protein>
<keyword evidence="4" id="KW-0560">Oxidoreductase</keyword>
<dbReference type="Gene3D" id="3.40.50.720">
    <property type="entry name" value="NAD(P)-binding Rossmann-like Domain"/>
    <property type="match status" value="1"/>
</dbReference>
<comment type="similarity">
    <text evidence="2">Belongs to the malic enzymes family.</text>
</comment>